<reference evidence="1" key="1">
    <citation type="journal article" date="2022" name="bioRxiv">
        <title>Sequencing and chromosome-scale assembly of the giantPleurodeles waltlgenome.</title>
        <authorList>
            <person name="Brown T."/>
            <person name="Elewa A."/>
            <person name="Iarovenko S."/>
            <person name="Subramanian E."/>
            <person name="Araus A.J."/>
            <person name="Petzold A."/>
            <person name="Susuki M."/>
            <person name="Suzuki K.-i.T."/>
            <person name="Hayashi T."/>
            <person name="Toyoda A."/>
            <person name="Oliveira C."/>
            <person name="Osipova E."/>
            <person name="Leigh N.D."/>
            <person name="Simon A."/>
            <person name="Yun M.H."/>
        </authorList>
    </citation>
    <scope>NUCLEOTIDE SEQUENCE</scope>
    <source>
        <strain evidence="1">20211129_DDA</strain>
        <tissue evidence="1">Liver</tissue>
    </source>
</reference>
<gene>
    <name evidence="1" type="ORF">NDU88_005412</name>
</gene>
<comment type="caution">
    <text evidence="1">The sequence shown here is derived from an EMBL/GenBank/DDBJ whole genome shotgun (WGS) entry which is preliminary data.</text>
</comment>
<dbReference type="Proteomes" id="UP001066276">
    <property type="component" value="Chromosome 1_1"/>
</dbReference>
<evidence type="ECO:0000313" key="2">
    <source>
        <dbReference type="Proteomes" id="UP001066276"/>
    </source>
</evidence>
<name>A0AAV7WYG8_PLEWA</name>
<accession>A0AAV7WYG8</accession>
<keyword evidence="2" id="KW-1185">Reference proteome</keyword>
<sequence>MAANALSKALQLTTANALRKALQFTEATCSSTVSVSPHSVALMAISPEKREGEENKGTVLVSLSSVALMAISPERKEGEENKVVTLSPIYETKSWLSKHMDFVSAVSEDIAESIPLRRRPTAVTS</sequence>
<protein>
    <submittedName>
        <fullName evidence="1">Uncharacterized protein</fullName>
    </submittedName>
</protein>
<evidence type="ECO:0000313" key="1">
    <source>
        <dbReference type="EMBL" id="KAJ1217825.1"/>
    </source>
</evidence>
<dbReference type="AlphaFoldDB" id="A0AAV7WYG8"/>
<proteinExistence type="predicted"/>
<organism evidence="1 2">
    <name type="scientific">Pleurodeles waltl</name>
    <name type="common">Iberian ribbed newt</name>
    <dbReference type="NCBI Taxonomy" id="8319"/>
    <lineage>
        <taxon>Eukaryota</taxon>
        <taxon>Metazoa</taxon>
        <taxon>Chordata</taxon>
        <taxon>Craniata</taxon>
        <taxon>Vertebrata</taxon>
        <taxon>Euteleostomi</taxon>
        <taxon>Amphibia</taxon>
        <taxon>Batrachia</taxon>
        <taxon>Caudata</taxon>
        <taxon>Salamandroidea</taxon>
        <taxon>Salamandridae</taxon>
        <taxon>Pleurodelinae</taxon>
        <taxon>Pleurodeles</taxon>
    </lineage>
</organism>
<dbReference type="EMBL" id="JANPWB010000001">
    <property type="protein sequence ID" value="KAJ1217825.1"/>
    <property type="molecule type" value="Genomic_DNA"/>
</dbReference>